<gene>
    <name evidence="4" type="ordered locus">Desti_5377</name>
</gene>
<evidence type="ECO:0000256" key="1">
    <source>
        <dbReference type="ARBA" id="ARBA00022741"/>
    </source>
</evidence>
<evidence type="ECO:0000259" key="3">
    <source>
        <dbReference type="PROSITE" id="PS50893"/>
    </source>
</evidence>
<dbReference type="GO" id="GO:0005524">
    <property type="term" value="F:ATP binding"/>
    <property type="evidence" value="ECO:0007669"/>
    <property type="project" value="UniProtKB-KW"/>
</dbReference>
<evidence type="ECO:0000256" key="2">
    <source>
        <dbReference type="ARBA" id="ARBA00022840"/>
    </source>
</evidence>
<dbReference type="eggNOG" id="COG1119">
    <property type="taxonomic scope" value="Bacteria"/>
</dbReference>
<dbReference type="InterPro" id="IPR003593">
    <property type="entry name" value="AAA+_ATPase"/>
</dbReference>
<dbReference type="Pfam" id="PF00005">
    <property type="entry name" value="ABC_tran"/>
    <property type="match status" value="2"/>
</dbReference>
<dbReference type="InterPro" id="IPR017871">
    <property type="entry name" value="ABC_transporter-like_CS"/>
</dbReference>
<dbReference type="InterPro" id="IPR003439">
    <property type="entry name" value="ABC_transporter-like_ATP-bd"/>
</dbReference>
<name>I4CEH4_DESTA</name>
<feature type="domain" description="ABC transporter" evidence="3">
    <location>
        <begin position="263"/>
        <end position="487"/>
    </location>
</feature>
<evidence type="ECO:0000313" key="5">
    <source>
        <dbReference type="Proteomes" id="UP000006055"/>
    </source>
</evidence>
<dbReference type="RefSeq" id="WP_014813064.1">
    <property type="nucleotide sequence ID" value="NC_018025.1"/>
</dbReference>
<accession>I4CEH4</accession>
<dbReference type="PATRIC" id="fig|706587.4.peg.6053"/>
<sequence length="488" mass="53781">MHALVELHNVSVFRDRTNILSDITWTLSAGQNWAVLGGNGVGKTTFLRLVRGDIWPSPNCGVRLFHVNGTVRESPIGFREKTGIVSPELLDSYKRNRWNIKALDVVMSGFFDTAYLHQKPKVEEMARSKEVVASLGIEELIEKDFLSLSLGQAKRILIARAIVHKPTLLILDELGTGLDRESHNVIMKIIEDLAANGTQILCSTHIKEDLPSAVTHFLELDEGKIVGNGRKAMLPTVEKKGSTKLFTSRTPEYSAVSNSIPLIAIENADVFRKGKLVLQSINWKIKTGENWAVLGCNGSGKSTLLKLISGDLAPAWGGSITRFGDEASHNLWEIRRRIGLVSADIQAWHEYRQTGLDVVISGFSGSIGVPGPVSEKQSRAARQWLQDYDLEHLADRNIQTLSYGQLRILLILRAMVINPAMLLLDEPLSGLDRRIGSQILNLLDSLACSGTALVYSTHRIGELPMAITKALILENGRIDYCGDLESAP</sequence>
<feature type="domain" description="ABC transporter" evidence="3">
    <location>
        <begin position="5"/>
        <end position="247"/>
    </location>
</feature>
<dbReference type="PANTHER" id="PTHR43158:SF2">
    <property type="entry name" value="SKFA PEPTIDE EXPORT ATP-BINDING PROTEIN SKFE"/>
    <property type="match status" value="1"/>
</dbReference>
<dbReference type="STRING" id="706587.Desti_5377"/>
<dbReference type="PROSITE" id="PS00211">
    <property type="entry name" value="ABC_TRANSPORTER_1"/>
    <property type="match status" value="1"/>
</dbReference>
<proteinExistence type="predicted"/>
<dbReference type="SMART" id="SM00382">
    <property type="entry name" value="AAA"/>
    <property type="match status" value="2"/>
</dbReference>
<reference evidence="5" key="1">
    <citation type="submission" date="2012-06" db="EMBL/GenBank/DDBJ databases">
        <title>Complete sequence of chromosome of Desulfomonile tiedjei DSM 6799.</title>
        <authorList>
            <person name="Lucas S."/>
            <person name="Copeland A."/>
            <person name="Lapidus A."/>
            <person name="Glavina del Rio T."/>
            <person name="Dalin E."/>
            <person name="Tice H."/>
            <person name="Bruce D."/>
            <person name="Goodwin L."/>
            <person name="Pitluck S."/>
            <person name="Peters L."/>
            <person name="Ovchinnikova G."/>
            <person name="Zeytun A."/>
            <person name="Lu M."/>
            <person name="Kyrpides N."/>
            <person name="Mavromatis K."/>
            <person name="Ivanova N."/>
            <person name="Brettin T."/>
            <person name="Detter J.C."/>
            <person name="Han C."/>
            <person name="Larimer F."/>
            <person name="Land M."/>
            <person name="Hauser L."/>
            <person name="Markowitz V."/>
            <person name="Cheng J.-F."/>
            <person name="Hugenholtz P."/>
            <person name="Woyke T."/>
            <person name="Wu D."/>
            <person name="Spring S."/>
            <person name="Schroeder M."/>
            <person name="Brambilla E."/>
            <person name="Klenk H.-P."/>
            <person name="Eisen J.A."/>
        </authorList>
    </citation>
    <scope>NUCLEOTIDE SEQUENCE [LARGE SCALE GENOMIC DNA]</scope>
    <source>
        <strain evidence="5">ATCC 49306 / DSM 6799 / DCB-1</strain>
    </source>
</reference>
<dbReference type="InterPro" id="IPR027417">
    <property type="entry name" value="P-loop_NTPase"/>
</dbReference>
<dbReference type="PANTHER" id="PTHR43158">
    <property type="entry name" value="SKFA PEPTIDE EXPORT ATP-BINDING PROTEIN SKFE"/>
    <property type="match status" value="1"/>
</dbReference>
<dbReference type="GO" id="GO:0016887">
    <property type="term" value="F:ATP hydrolysis activity"/>
    <property type="evidence" value="ECO:0007669"/>
    <property type="project" value="InterPro"/>
</dbReference>
<keyword evidence="1" id="KW-0547">Nucleotide-binding</keyword>
<evidence type="ECO:0000313" key="4">
    <source>
        <dbReference type="EMBL" id="AFM27965.1"/>
    </source>
</evidence>
<protein>
    <submittedName>
        <fullName evidence="4">ABC-type molybdenum transport system, ATPase component/photorepair protein PhrA</fullName>
    </submittedName>
</protein>
<dbReference type="EMBL" id="CP003360">
    <property type="protein sequence ID" value="AFM27965.1"/>
    <property type="molecule type" value="Genomic_DNA"/>
</dbReference>
<keyword evidence="5" id="KW-1185">Reference proteome</keyword>
<dbReference type="Gene3D" id="3.40.50.300">
    <property type="entry name" value="P-loop containing nucleotide triphosphate hydrolases"/>
    <property type="match status" value="2"/>
</dbReference>
<dbReference type="Proteomes" id="UP000006055">
    <property type="component" value="Chromosome"/>
</dbReference>
<dbReference type="AlphaFoldDB" id="I4CEH4"/>
<dbReference type="PROSITE" id="PS50893">
    <property type="entry name" value="ABC_TRANSPORTER_2"/>
    <property type="match status" value="2"/>
</dbReference>
<dbReference type="HOGENOM" id="CLU_000604_45_2_7"/>
<organism evidence="4 5">
    <name type="scientific">Desulfomonile tiedjei (strain ATCC 49306 / DSM 6799 / DCB-1)</name>
    <dbReference type="NCBI Taxonomy" id="706587"/>
    <lineage>
        <taxon>Bacteria</taxon>
        <taxon>Pseudomonadati</taxon>
        <taxon>Thermodesulfobacteriota</taxon>
        <taxon>Desulfomonilia</taxon>
        <taxon>Desulfomonilales</taxon>
        <taxon>Desulfomonilaceae</taxon>
        <taxon>Desulfomonile</taxon>
    </lineage>
</organism>
<dbReference type="KEGG" id="dti:Desti_5377"/>
<keyword evidence="2" id="KW-0067">ATP-binding</keyword>
<dbReference type="SUPFAM" id="SSF52540">
    <property type="entry name" value="P-loop containing nucleoside triphosphate hydrolases"/>
    <property type="match status" value="2"/>
</dbReference>